<evidence type="ECO:0000259" key="12">
    <source>
        <dbReference type="PROSITE" id="PS50862"/>
    </source>
</evidence>
<evidence type="ECO:0000256" key="1">
    <source>
        <dbReference type="ARBA" id="ARBA00008226"/>
    </source>
</evidence>
<reference evidence="13 14" key="1">
    <citation type="submission" date="2023-05" db="EMBL/GenBank/DDBJ databases">
        <title>A 100% complete, gapless, phased diploid assembly of the Scenedesmus obliquus UTEX 3031 genome.</title>
        <authorList>
            <person name="Biondi T.C."/>
            <person name="Hanschen E.R."/>
            <person name="Kwon T."/>
            <person name="Eng W."/>
            <person name="Kruse C.P.S."/>
            <person name="Koehler S.I."/>
            <person name="Kunde Y."/>
            <person name="Gleasner C.D."/>
            <person name="You Mak K.T."/>
            <person name="Polle J."/>
            <person name="Hovde B.T."/>
            <person name="Starkenburg S.R."/>
        </authorList>
    </citation>
    <scope>NUCLEOTIDE SEQUENCE [LARGE SCALE GENOMIC DNA]</scope>
    <source>
        <strain evidence="13 14">DOE0152z</strain>
    </source>
</reference>
<sequence length="674" mass="75794">MPIARLLRSVACPSHLRGLPHASSDQFGRIQAAAWLAARQSSTAARNTLAGKNIFQLRAAVETAEAATQQHGQQQQQPEIVPLPTSDESETLLRIRHSCAHIMAMAVQRLHKDAQVTIGPWIERGFYYDFDLATPLSDKELKAIRKEMQKIMRMNLPFIREELSPEEAEARIKAAGEPYKLEILESIRARDPTAPITIYHIGETDHPAHWWDLCAGPHVESTGAIKPDAFELESVAGAYWRGDEKNAMLQRIYGTAWESAAQLASYQALKAEAARRDHRKLGAELDLFSIQESAGGGLVFWHPRGAIVRHHIETFWKELHLARGYDLVYSPHIAKVDLWKTSGHFDFYAENMYDQMQVEHEEYQLKPMNCPFHVAMYKDGYFSYRDLPKRWAELGTVYRYERSGTMHGLFRVRGFTQDDAHIFCLPEQIEPEIRGVLDLVQEVLSAFGFTQYEVNLSTRPEKHVGEPEIWDVAEDALRNALGAKGWNYVVDEGGGAFYGPKIDIKIQDAIGRKWQCSTIQLDFNLPQRFDMTYVDANAAKQRPIMIHRAIFGSMERFFGILVENYAGAFPLWLAPVQARLLPVNDAVVPYVQEVAAKMRAAGVRVEVLERASIAKMIRNAERAKTPVMAVVGAKEAEAGSLAVRLYGGSDLGALPADDVIGRIVEANKSRGSDF</sequence>
<dbReference type="EMBL" id="CP126208">
    <property type="protein sequence ID" value="WIA09816.1"/>
    <property type="molecule type" value="Genomic_DNA"/>
</dbReference>
<keyword evidence="14" id="KW-1185">Reference proteome</keyword>
<evidence type="ECO:0000256" key="2">
    <source>
        <dbReference type="ARBA" id="ARBA00013163"/>
    </source>
</evidence>
<dbReference type="InterPro" id="IPR012947">
    <property type="entry name" value="tRNA_SAD"/>
</dbReference>
<dbReference type="CDD" id="cd00860">
    <property type="entry name" value="ThrRS_anticodon"/>
    <property type="match status" value="1"/>
</dbReference>
<dbReference type="HAMAP" id="MF_00184">
    <property type="entry name" value="Thr_tRNA_synth"/>
    <property type="match status" value="1"/>
</dbReference>
<dbReference type="PROSITE" id="PS50862">
    <property type="entry name" value="AA_TRNA_LIGASE_II"/>
    <property type="match status" value="1"/>
</dbReference>
<evidence type="ECO:0000313" key="14">
    <source>
        <dbReference type="Proteomes" id="UP001244341"/>
    </source>
</evidence>
<comment type="similarity">
    <text evidence="1">Belongs to the class-II aminoacyl-tRNA synthetase family.</text>
</comment>
<dbReference type="InterPro" id="IPR045864">
    <property type="entry name" value="aa-tRNA-synth_II/BPL/LPL"/>
</dbReference>
<evidence type="ECO:0000256" key="5">
    <source>
        <dbReference type="ARBA" id="ARBA00022741"/>
    </source>
</evidence>
<dbReference type="EC" id="6.1.1.3" evidence="2"/>
<dbReference type="PANTHER" id="PTHR11451">
    <property type="entry name" value="THREONINE-TRNA LIGASE"/>
    <property type="match status" value="1"/>
</dbReference>
<evidence type="ECO:0000256" key="9">
    <source>
        <dbReference type="ARBA" id="ARBA00023146"/>
    </source>
</evidence>
<dbReference type="Pfam" id="PF03129">
    <property type="entry name" value="HGTP_anticodon"/>
    <property type="match status" value="1"/>
</dbReference>
<dbReference type="Pfam" id="PF00587">
    <property type="entry name" value="tRNA-synt_2b"/>
    <property type="match status" value="1"/>
</dbReference>
<keyword evidence="6" id="KW-0862">Zinc</keyword>
<comment type="catalytic activity">
    <reaction evidence="11">
        <text>tRNA(Thr) + L-threonine + ATP = L-threonyl-tRNA(Thr) + AMP + diphosphate + H(+)</text>
        <dbReference type="Rhea" id="RHEA:24624"/>
        <dbReference type="Rhea" id="RHEA-COMP:9670"/>
        <dbReference type="Rhea" id="RHEA-COMP:9704"/>
        <dbReference type="ChEBI" id="CHEBI:15378"/>
        <dbReference type="ChEBI" id="CHEBI:30616"/>
        <dbReference type="ChEBI" id="CHEBI:33019"/>
        <dbReference type="ChEBI" id="CHEBI:57926"/>
        <dbReference type="ChEBI" id="CHEBI:78442"/>
        <dbReference type="ChEBI" id="CHEBI:78534"/>
        <dbReference type="ChEBI" id="CHEBI:456215"/>
        <dbReference type="EC" id="6.1.1.3"/>
    </reaction>
</comment>
<gene>
    <name evidence="13" type="ORF">OEZ85_009191</name>
</gene>
<dbReference type="InterPro" id="IPR006195">
    <property type="entry name" value="aa-tRNA-synth_II"/>
</dbReference>
<evidence type="ECO:0000256" key="10">
    <source>
        <dbReference type="ARBA" id="ARBA00031900"/>
    </source>
</evidence>
<evidence type="ECO:0000256" key="6">
    <source>
        <dbReference type="ARBA" id="ARBA00022833"/>
    </source>
</evidence>
<dbReference type="SUPFAM" id="SSF55681">
    <property type="entry name" value="Class II aaRS and biotin synthetases"/>
    <property type="match status" value="1"/>
</dbReference>
<dbReference type="InterPro" id="IPR047246">
    <property type="entry name" value="ThrRS_anticodon"/>
</dbReference>
<name>A0ABY8TNA5_TETOB</name>
<evidence type="ECO:0000256" key="11">
    <source>
        <dbReference type="ARBA" id="ARBA00049515"/>
    </source>
</evidence>
<dbReference type="Gene3D" id="3.30.54.20">
    <property type="match status" value="1"/>
</dbReference>
<dbReference type="InterPro" id="IPR036621">
    <property type="entry name" value="Anticodon-bd_dom_sf"/>
</dbReference>
<evidence type="ECO:0000256" key="3">
    <source>
        <dbReference type="ARBA" id="ARBA00022598"/>
    </source>
</evidence>
<dbReference type="PANTHER" id="PTHR11451:SF44">
    <property type="entry name" value="THREONINE--TRNA LIGASE, CHLOROPLASTIC_MITOCHONDRIAL 2"/>
    <property type="match status" value="1"/>
</dbReference>
<organism evidence="13 14">
    <name type="scientific">Tetradesmus obliquus</name>
    <name type="common">Green alga</name>
    <name type="synonym">Acutodesmus obliquus</name>
    <dbReference type="NCBI Taxonomy" id="3088"/>
    <lineage>
        <taxon>Eukaryota</taxon>
        <taxon>Viridiplantae</taxon>
        <taxon>Chlorophyta</taxon>
        <taxon>core chlorophytes</taxon>
        <taxon>Chlorophyceae</taxon>
        <taxon>CS clade</taxon>
        <taxon>Sphaeropleales</taxon>
        <taxon>Scenedesmaceae</taxon>
        <taxon>Tetradesmus</taxon>
    </lineage>
</organism>
<dbReference type="SUPFAM" id="SSF52954">
    <property type="entry name" value="Class II aaRS ABD-related"/>
    <property type="match status" value="1"/>
</dbReference>
<dbReference type="Pfam" id="PF07973">
    <property type="entry name" value="tRNA_SAD"/>
    <property type="match status" value="1"/>
</dbReference>
<dbReference type="Gene3D" id="3.30.930.10">
    <property type="entry name" value="Bira Bifunctional Protein, Domain 2"/>
    <property type="match status" value="1"/>
</dbReference>
<dbReference type="Gene3D" id="3.40.50.800">
    <property type="entry name" value="Anticodon-binding domain"/>
    <property type="match status" value="1"/>
</dbReference>
<evidence type="ECO:0000256" key="4">
    <source>
        <dbReference type="ARBA" id="ARBA00022723"/>
    </source>
</evidence>
<dbReference type="NCBIfam" id="TIGR00418">
    <property type="entry name" value="thrS"/>
    <property type="match status" value="1"/>
</dbReference>
<keyword evidence="4" id="KW-0479">Metal-binding</keyword>
<dbReference type="InterPro" id="IPR002314">
    <property type="entry name" value="aa-tRNA-synt_IIb"/>
</dbReference>
<dbReference type="SUPFAM" id="SSF55186">
    <property type="entry name" value="ThrRS/AlaRS common domain"/>
    <property type="match status" value="1"/>
</dbReference>
<dbReference type="CDD" id="cd00771">
    <property type="entry name" value="ThrRS_core"/>
    <property type="match status" value="1"/>
</dbReference>
<evidence type="ECO:0000256" key="7">
    <source>
        <dbReference type="ARBA" id="ARBA00022840"/>
    </source>
</evidence>
<dbReference type="InterPro" id="IPR004154">
    <property type="entry name" value="Anticodon-bd"/>
</dbReference>
<dbReference type="InterPro" id="IPR018163">
    <property type="entry name" value="Thr/Ala-tRNA-synth_IIc_edit"/>
</dbReference>
<protein>
    <recommendedName>
        <fullName evidence="2">threonine--tRNA ligase</fullName>
        <ecNumber evidence="2">6.1.1.3</ecNumber>
    </recommendedName>
    <alternativeName>
        <fullName evidence="10">Threonyl-tRNA synthetase</fullName>
    </alternativeName>
</protein>
<dbReference type="Gene3D" id="3.30.980.10">
    <property type="entry name" value="Threonyl-trna Synthetase, Chain A, domain 2"/>
    <property type="match status" value="1"/>
</dbReference>
<dbReference type="InterPro" id="IPR002320">
    <property type="entry name" value="Thr-tRNA-ligase_IIa"/>
</dbReference>
<keyword evidence="7" id="KW-0067">ATP-binding</keyword>
<proteinExistence type="inferred from homology"/>
<keyword evidence="8" id="KW-0648">Protein biosynthesis</keyword>
<evidence type="ECO:0000313" key="13">
    <source>
        <dbReference type="EMBL" id="WIA09816.1"/>
    </source>
</evidence>
<dbReference type="SMART" id="SM00863">
    <property type="entry name" value="tRNA_SAD"/>
    <property type="match status" value="1"/>
</dbReference>
<evidence type="ECO:0000256" key="8">
    <source>
        <dbReference type="ARBA" id="ARBA00022917"/>
    </source>
</evidence>
<keyword evidence="5" id="KW-0547">Nucleotide-binding</keyword>
<keyword evidence="9" id="KW-0030">Aminoacyl-tRNA synthetase</keyword>
<dbReference type="PRINTS" id="PR01047">
    <property type="entry name" value="TRNASYNTHTHR"/>
</dbReference>
<keyword evidence="3" id="KW-0436">Ligase</keyword>
<dbReference type="Proteomes" id="UP001244341">
    <property type="component" value="Chromosome 1b"/>
</dbReference>
<accession>A0ABY8TNA5</accession>
<dbReference type="InterPro" id="IPR033728">
    <property type="entry name" value="ThrRS_core"/>
</dbReference>
<feature type="domain" description="Aminoacyl-transfer RNA synthetases class-II family profile" evidence="12">
    <location>
        <begin position="279"/>
        <end position="570"/>
    </location>
</feature>